<dbReference type="GO" id="GO:0000976">
    <property type="term" value="F:transcription cis-regulatory region binding"/>
    <property type="evidence" value="ECO:0007669"/>
    <property type="project" value="TreeGrafter"/>
</dbReference>
<dbReference type="Gene3D" id="3.40.190.10">
    <property type="entry name" value="Periplasmic binding protein-like II"/>
    <property type="match status" value="2"/>
</dbReference>
<dbReference type="GO" id="GO:0003700">
    <property type="term" value="F:DNA-binding transcription factor activity"/>
    <property type="evidence" value="ECO:0007669"/>
    <property type="project" value="InterPro"/>
</dbReference>
<dbReference type="FunFam" id="1.10.10.10:FF:000001">
    <property type="entry name" value="LysR family transcriptional regulator"/>
    <property type="match status" value="1"/>
</dbReference>
<proteinExistence type="inferred from homology"/>
<accession>A0A348WIQ0</accession>
<reference evidence="6 7" key="1">
    <citation type="journal article" date="2018" name="Nat. Biotechnol.">
        <title>A standardized bacterial taxonomy based on genome phylogeny substantially revises the tree of life.</title>
        <authorList>
            <person name="Parks D.H."/>
            <person name="Chuvochina M."/>
            <person name="Waite D.W."/>
            <person name="Rinke C."/>
            <person name="Skarshewski A."/>
            <person name="Chaumeil P.A."/>
            <person name="Hugenholtz P."/>
        </authorList>
    </citation>
    <scope>NUCLEOTIDE SEQUENCE [LARGE SCALE GENOMIC DNA]</scope>
    <source>
        <strain evidence="6">UBA9169</strain>
    </source>
</reference>
<dbReference type="Pfam" id="PF00126">
    <property type="entry name" value="HTH_1"/>
    <property type="match status" value="1"/>
</dbReference>
<dbReference type="EMBL" id="DMVW01000204">
    <property type="protein sequence ID" value="HAR54412.1"/>
    <property type="molecule type" value="Genomic_DNA"/>
</dbReference>
<feature type="domain" description="HTH lysR-type" evidence="5">
    <location>
        <begin position="1"/>
        <end position="58"/>
    </location>
</feature>
<evidence type="ECO:0000313" key="6">
    <source>
        <dbReference type="EMBL" id="HAR54412.1"/>
    </source>
</evidence>
<evidence type="ECO:0000313" key="7">
    <source>
        <dbReference type="Proteomes" id="UP000264719"/>
    </source>
</evidence>
<dbReference type="AlphaFoldDB" id="A0A348WIQ0"/>
<comment type="caution">
    <text evidence="6">The sequence shown here is derived from an EMBL/GenBank/DDBJ whole genome shotgun (WGS) entry which is preliminary data.</text>
</comment>
<dbReference type="PANTHER" id="PTHR30126">
    <property type="entry name" value="HTH-TYPE TRANSCRIPTIONAL REGULATOR"/>
    <property type="match status" value="1"/>
</dbReference>
<keyword evidence="3" id="KW-0238">DNA-binding</keyword>
<dbReference type="CDD" id="cd05466">
    <property type="entry name" value="PBP2_LTTR_substrate"/>
    <property type="match status" value="1"/>
</dbReference>
<dbReference type="InterPro" id="IPR036390">
    <property type="entry name" value="WH_DNA-bd_sf"/>
</dbReference>
<dbReference type="SUPFAM" id="SSF46785">
    <property type="entry name" value="Winged helix' DNA-binding domain"/>
    <property type="match status" value="1"/>
</dbReference>
<comment type="similarity">
    <text evidence="1">Belongs to the LysR transcriptional regulatory family.</text>
</comment>
<dbReference type="InterPro" id="IPR005119">
    <property type="entry name" value="LysR_subst-bd"/>
</dbReference>
<organism evidence="6 7">
    <name type="scientific">Roseovarius nubinhibens</name>
    <dbReference type="NCBI Taxonomy" id="314263"/>
    <lineage>
        <taxon>Bacteria</taxon>
        <taxon>Pseudomonadati</taxon>
        <taxon>Pseudomonadota</taxon>
        <taxon>Alphaproteobacteria</taxon>
        <taxon>Rhodobacterales</taxon>
        <taxon>Roseobacteraceae</taxon>
        <taxon>Roseovarius</taxon>
    </lineage>
</organism>
<evidence type="ECO:0000256" key="3">
    <source>
        <dbReference type="ARBA" id="ARBA00023125"/>
    </source>
</evidence>
<dbReference type="Pfam" id="PF03466">
    <property type="entry name" value="LysR_substrate"/>
    <property type="match status" value="1"/>
</dbReference>
<dbReference type="SUPFAM" id="SSF53850">
    <property type="entry name" value="Periplasmic binding protein-like II"/>
    <property type="match status" value="1"/>
</dbReference>
<dbReference type="PROSITE" id="PS50931">
    <property type="entry name" value="HTH_LYSR"/>
    <property type="match status" value="1"/>
</dbReference>
<evidence type="ECO:0000256" key="2">
    <source>
        <dbReference type="ARBA" id="ARBA00023015"/>
    </source>
</evidence>
<dbReference type="InterPro" id="IPR000847">
    <property type="entry name" value="LysR_HTH_N"/>
</dbReference>
<name>A0A348WIQ0_9RHOB</name>
<evidence type="ECO:0000256" key="1">
    <source>
        <dbReference type="ARBA" id="ARBA00009437"/>
    </source>
</evidence>
<gene>
    <name evidence="6" type="ORF">DCS45_21435</name>
</gene>
<dbReference type="PANTHER" id="PTHR30126:SF77">
    <property type="entry name" value="TRANSCRIPTIONAL REGULATORY PROTEIN"/>
    <property type="match status" value="1"/>
</dbReference>
<keyword evidence="4" id="KW-0804">Transcription</keyword>
<keyword evidence="2" id="KW-0805">Transcription regulation</keyword>
<protein>
    <submittedName>
        <fullName evidence="6">LysR family transcriptional regulator</fullName>
    </submittedName>
</protein>
<dbReference type="Gene3D" id="1.10.10.10">
    <property type="entry name" value="Winged helix-like DNA-binding domain superfamily/Winged helix DNA-binding domain"/>
    <property type="match status" value="1"/>
</dbReference>
<dbReference type="InterPro" id="IPR036388">
    <property type="entry name" value="WH-like_DNA-bd_sf"/>
</dbReference>
<evidence type="ECO:0000256" key="4">
    <source>
        <dbReference type="ARBA" id="ARBA00023163"/>
    </source>
</evidence>
<sequence length="292" mass="32627">MTLDQLITFLWVSRLGGVRRAAQEMNISQPAVSGRIAALEQSLGLQLFERAQRGVTLTKKGVLLRDYVEKIVDLVEGIKADVVPPEAEDSLLRIGVAETIVQLWLPKFLSALYEAYPRIRVEIVVDVSVNLRQQLMERSLDLALMMGPISDHTVDNVDLPPVALTWFRPANRPEPDLRSTPVVSYNRNSRPYRDLRRQLIDRYGHSTQMFPTSSIHAGLEMVASGIGVGLFPHQFAEQLVRQGRIVPFDPGWKLDDLHFTASFLGDPRSELCARAADIAVASASNYLSEKTP</sequence>
<dbReference type="PRINTS" id="PR00039">
    <property type="entry name" value="HTHLYSR"/>
</dbReference>
<dbReference type="RefSeq" id="WP_216016390.1">
    <property type="nucleotide sequence ID" value="NZ_CAXAXR010000008.1"/>
</dbReference>
<evidence type="ECO:0000259" key="5">
    <source>
        <dbReference type="PROSITE" id="PS50931"/>
    </source>
</evidence>
<dbReference type="Proteomes" id="UP000264719">
    <property type="component" value="Unassembled WGS sequence"/>
</dbReference>